<dbReference type="Proteomes" id="UP000770015">
    <property type="component" value="Unassembled WGS sequence"/>
</dbReference>
<proteinExistence type="predicted"/>
<dbReference type="EMBL" id="JAGSXJ010000003">
    <property type="protein sequence ID" value="KAH6694058.1"/>
    <property type="molecule type" value="Genomic_DNA"/>
</dbReference>
<dbReference type="InterPro" id="IPR045518">
    <property type="entry name" value="2EXR"/>
</dbReference>
<dbReference type="PANTHER" id="PTHR35910">
    <property type="entry name" value="2EXR DOMAIN-CONTAINING PROTEIN"/>
    <property type="match status" value="1"/>
</dbReference>
<sequence>MPTQKIRRASEAPIMLGPFHQFMLLPPEIRQLVWELSMEPRRVPVGDFSYGPNNYMPAPPPAPLPAIPQACAESRTFLIRHYVKAFFTESPPRYTRINFNIDTVVLRKQTLLKFPADLPFIRHLSVEVNNTQHFIWKVNLSSVKLLQNLEVRPCNPADDDWFLEWSPVMERSYHRADPVPYRTTIISPIRGHYIPELNPENYLKLNRDRIRRIVVNNPSYWRYPPDWNSVPGPWDSDDEAEICRPGWKHLPDCRCTPVNRWAPVYF</sequence>
<evidence type="ECO:0000313" key="2">
    <source>
        <dbReference type="EMBL" id="KAH6694058.1"/>
    </source>
</evidence>
<dbReference type="AlphaFoldDB" id="A0A9P9AF28"/>
<protein>
    <recommendedName>
        <fullName evidence="1">2EXR domain-containing protein</fullName>
    </recommendedName>
</protein>
<comment type="caution">
    <text evidence="2">The sequence shown here is derived from an EMBL/GenBank/DDBJ whole genome shotgun (WGS) entry which is preliminary data.</text>
</comment>
<accession>A0A9P9AF28</accession>
<organism evidence="2 3">
    <name type="scientific">Plectosphaerella plurivora</name>
    <dbReference type="NCBI Taxonomy" id="936078"/>
    <lineage>
        <taxon>Eukaryota</taxon>
        <taxon>Fungi</taxon>
        <taxon>Dikarya</taxon>
        <taxon>Ascomycota</taxon>
        <taxon>Pezizomycotina</taxon>
        <taxon>Sordariomycetes</taxon>
        <taxon>Hypocreomycetidae</taxon>
        <taxon>Glomerellales</taxon>
        <taxon>Plectosphaerellaceae</taxon>
        <taxon>Plectosphaerella</taxon>
    </lineage>
</organism>
<feature type="domain" description="2EXR" evidence="1">
    <location>
        <begin position="19"/>
        <end position="104"/>
    </location>
</feature>
<dbReference type="OrthoDB" id="4802527at2759"/>
<reference evidence="2" key="1">
    <citation type="journal article" date="2021" name="Nat. Commun.">
        <title>Genetic determinants of endophytism in the Arabidopsis root mycobiome.</title>
        <authorList>
            <person name="Mesny F."/>
            <person name="Miyauchi S."/>
            <person name="Thiergart T."/>
            <person name="Pickel B."/>
            <person name="Atanasova L."/>
            <person name="Karlsson M."/>
            <person name="Huettel B."/>
            <person name="Barry K.W."/>
            <person name="Haridas S."/>
            <person name="Chen C."/>
            <person name="Bauer D."/>
            <person name="Andreopoulos W."/>
            <person name="Pangilinan J."/>
            <person name="LaButti K."/>
            <person name="Riley R."/>
            <person name="Lipzen A."/>
            <person name="Clum A."/>
            <person name="Drula E."/>
            <person name="Henrissat B."/>
            <person name="Kohler A."/>
            <person name="Grigoriev I.V."/>
            <person name="Martin F.M."/>
            <person name="Hacquard S."/>
        </authorList>
    </citation>
    <scope>NUCLEOTIDE SEQUENCE</scope>
    <source>
        <strain evidence="2">MPI-SDFR-AT-0117</strain>
    </source>
</reference>
<evidence type="ECO:0000259" key="1">
    <source>
        <dbReference type="Pfam" id="PF20150"/>
    </source>
</evidence>
<dbReference type="PANTHER" id="PTHR35910:SF1">
    <property type="entry name" value="2EXR DOMAIN-CONTAINING PROTEIN"/>
    <property type="match status" value="1"/>
</dbReference>
<evidence type="ECO:0000313" key="3">
    <source>
        <dbReference type="Proteomes" id="UP000770015"/>
    </source>
</evidence>
<keyword evidence="3" id="KW-1185">Reference proteome</keyword>
<name>A0A9P9AF28_9PEZI</name>
<gene>
    <name evidence="2" type="ORF">F5X68DRAFT_48708</name>
</gene>
<dbReference type="Pfam" id="PF20150">
    <property type="entry name" value="2EXR"/>
    <property type="match status" value="1"/>
</dbReference>